<feature type="transmembrane region" description="Helical" evidence="1">
    <location>
        <begin position="33"/>
        <end position="52"/>
    </location>
</feature>
<keyword evidence="1" id="KW-0472">Membrane</keyword>
<evidence type="ECO:0000313" key="2">
    <source>
        <dbReference type="EMBL" id="QDU29982.1"/>
    </source>
</evidence>
<keyword evidence="3" id="KW-1185">Reference proteome</keyword>
<keyword evidence="1" id="KW-1133">Transmembrane helix</keyword>
<sequence length="113" mass="12655">MLAIRLPTPYPAPSRSASHEFGLSWYFRNWPRALFILICPALAGYVTAVVVIDNNGRRRFRFRAGNFACRALSKHFGSGCWVRPGTLTNDNRPSVLVGLRAVACFSNRWKIAG</sequence>
<organism evidence="2 3">
    <name type="scientific">Anatilimnocola aggregata</name>
    <dbReference type="NCBI Taxonomy" id="2528021"/>
    <lineage>
        <taxon>Bacteria</taxon>
        <taxon>Pseudomonadati</taxon>
        <taxon>Planctomycetota</taxon>
        <taxon>Planctomycetia</taxon>
        <taxon>Pirellulales</taxon>
        <taxon>Pirellulaceae</taxon>
        <taxon>Anatilimnocola</taxon>
    </lineage>
</organism>
<dbReference type="KEGG" id="aagg:ETAA8_51000"/>
<protein>
    <submittedName>
        <fullName evidence="2">Uncharacterized protein</fullName>
    </submittedName>
</protein>
<keyword evidence="1" id="KW-0812">Transmembrane</keyword>
<evidence type="ECO:0000313" key="3">
    <source>
        <dbReference type="Proteomes" id="UP000315017"/>
    </source>
</evidence>
<name>A0A517YIE4_9BACT</name>
<proteinExistence type="predicted"/>
<dbReference type="Proteomes" id="UP000315017">
    <property type="component" value="Chromosome"/>
</dbReference>
<dbReference type="EMBL" id="CP036274">
    <property type="protein sequence ID" value="QDU29982.1"/>
    <property type="molecule type" value="Genomic_DNA"/>
</dbReference>
<accession>A0A517YIE4</accession>
<evidence type="ECO:0000256" key="1">
    <source>
        <dbReference type="SAM" id="Phobius"/>
    </source>
</evidence>
<reference evidence="2 3" key="1">
    <citation type="submission" date="2019-02" db="EMBL/GenBank/DDBJ databases">
        <title>Deep-cultivation of Planctomycetes and their phenomic and genomic characterization uncovers novel biology.</title>
        <authorList>
            <person name="Wiegand S."/>
            <person name="Jogler M."/>
            <person name="Boedeker C."/>
            <person name="Pinto D."/>
            <person name="Vollmers J."/>
            <person name="Rivas-Marin E."/>
            <person name="Kohn T."/>
            <person name="Peeters S.H."/>
            <person name="Heuer A."/>
            <person name="Rast P."/>
            <person name="Oberbeckmann S."/>
            <person name="Bunk B."/>
            <person name="Jeske O."/>
            <person name="Meyerdierks A."/>
            <person name="Storesund J.E."/>
            <person name="Kallscheuer N."/>
            <person name="Luecker S."/>
            <person name="Lage O.M."/>
            <person name="Pohl T."/>
            <person name="Merkel B.J."/>
            <person name="Hornburger P."/>
            <person name="Mueller R.-W."/>
            <person name="Bruemmer F."/>
            <person name="Labrenz M."/>
            <person name="Spormann A.M."/>
            <person name="Op den Camp H."/>
            <person name="Overmann J."/>
            <person name="Amann R."/>
            <person name="Jetten M.S.M."/>
            <person name="Mascher T."/>
            <person name="Medema M.H."/>
            <person name="Devos D.P."/>
            <person name="Kaster A.-K."/>
            <person name="Ovreas L."/>
            <person name="Rohde M."/>
            <person name="Galperin M.Y."/>
            <person name="Jogler C."/>
        </authorList>
    </citation>
    <scope>NUCLEOTIDE SEQUENCE [LARGE SCALE GENOMIC DNA]</scope>
    <source>
        <strain evidence="2 3">ETA_A8</strain>
    </source>
</reference>
<gene>
    <name evidence="2" type="ORF">ETAA8_51000</name>
</gene>
<dbReference type="AlphaFoldDB" id="A0A517YIE4"/>